<gene>
    <name evidence="1" type="ORF">Xbud_00264</name>
</gene>
<reference evidence="1 2" key="1">
    <citation type="journal article" date="2017" name="Nat. Microbiol.">
        <title>Natural product diversity associated with the nematode symbionts Photorhabdus and Xenorhabdus.</title>
        <authorList>
            <person name="Tobias N.J."/>
            <person name="Wolff H."/>
            <person name="Djahanschiri B."/>
            <person name="Grundmann F."/>
            <person name="Kronenwerth M."/>
            <person name="Shi Y.M."/>
            <person name="Simonyi S."/>
            <person name="Grun P."/>
            <person name="Shapiro-Ilan D."/>
            <person name="Pidot S.J."/>
            <person name="Stinear T.P."/>
            <person name="Ebersberger I."/>
            <person name="Bode H.B."/>
        </authorList>
    </citation>
    <scope>NUCLEOTIDE SEQUENCE [LARGE SCALE GENOMIC DNA]</scope>
    <source>
        <strain evidence="1 2">DSM 16342</strain>
    </source>
</reference>
<dbReference type="Proteomes" id="UP000225833">
    <property type="component" value="Unassembled WGS sequence"/>
</dbReference>
<evidence type="ECO:0000313" key="1">
    <source>
        <dbReference type="EMBL" id="PHM29726.1"/>
    </source>
</evidence>
<dbReference type="AlphaFoldDB" id="A0A2D0J5H1"/>
<proteinExistence type="predicted"/>
<evidence type="ECO:0000313" key="2">
    <source>
        <dbReference type="Proteomes" id="UP000225833"/>
    </source>
</evidence>
<comment type="caution">
    <text evidence="1">The sequence shown here is derived from an EMBL/GenBank/DDBJ whole genome shotgun (WGS) entry which is preliminary data.</text>
</comment>
<sequence>MAITTDAPEITTKEANTPIEALIQDNRAGQDEYTNVSVNQLHLEAGAGAKEAYTTEALKEAPDRSYVTTAFRWLETIPYLNAIITMLKNLKIPTLKRPQKHKTITNNVRLASLF</sequence>
<accession>A0A2D0J5H1</accession>
<protein>
    <submittedName>
        <fullName evidence="1">Uncharacterized protein</fullName>
    </submittedName>
</protein>
<organism evidence="1 2">
    <name type="scientific">Xenorhabdus budapestensis</name>
    <dbReference type="NCBI Taxonomy" id="290110"/>
    <lineage>
        <taxon>Bacteria</taxon>
        <taxon>Pseudomonadati</taxon>
        <taxon>Pseudomonadota</taxon>
        <taxon>Gammaproteobacteria</taxon>
        <taxon>Enterobacterales</taxon>
        <taxon>Morganellaceae</taxon>
        <taxon>Xenorhabdus</taxon>
    </lineage>
</organism>
<name>A0A2D0J5H1_XENBU</name>
<dbReference type="EMBL" id="NIBS01000001">
    <property type="protein sequence ID" value="PHM29726.1"/>
    <property type="molecule type" value="Genomic_DNA"/>
</dbReference>